<organism evidence="8 9">
    <name type="scientific">Trichogramma kaykai</name>
    <dbReference type="NCBI Taxonomy" id="54128"/>
    <lineage>
        <taxon>Eukaryota</taxon>
        <taxon>Metazoa</taxon>
        <taxon>Ecdysozoa</taxon>
        <taxon>Arthropoda</taxon>
        <taxon>Hexapoda</taxon>
        <taxon>Insecta</taxon>
        <taxon>Pterygota</taxon>
        <taxon>Neoptera</taxon>
        <taxon>Endopterygota</taxon>
        <taxon>Hymenoptera</taxon>
        <taxon>Apocrita</taxon>
        <taxon>Proctotrupomorpha</taxon>
        <taxon>Chalcidoidea</taxon>
        <taxon>Trichogrammatidae</taxon>
        <taxon>Trichogramma</taxon>
    </lineage>
</organism>
<feature type="region of interest" description="Disordered" evidence="6">
    <location>
        <begin position="1"/>
        <end position="36"/>
    </location>
</feature>
<gene>
    <name evidence="8" type="ORF">TKK_006384</name>
</gene>
<dbReference type="Gene3D" id="3.30.60.20">
    <property type="match status" value="1"/>
</dbReference>
<dbReference type="GO" id="GO:0008270">
    <property type="term" value="F:zinc ion binding"/>
    <property type="evidence" value="ECO:0007669"/>
    <property type="project" value="UniProtKB-KW"/>
</dbReference>
<feature type="domain" description="Phorbol-ester/DAG-type" evidence="7">
    <location>
        <begin position="114"/>
        <end position="168"/>
    </location>
</feature>
<dbReference type="Proteomes" id="UP001627154">
    <property type="component" value="Unassembled WGS sequence"/>
</dbReference>
<dbReference type="InterPro" id="IPR051366">
    <property type="entry name" value="DEF8"/>
</dbReference>
<feature type="compositionally biased region" description="Low complexity" evidence="6">
    <location>
        <begin position="18"/>
        <end position="29"/>
    </location>
</feature>
<protein>
    <recommendedName>
        <fullName evidence="7">Phorbol-ester/DAG-type domain-containing protein</fullName>
    </recommendedName>
</protein>
<evidence type="ECO:0000256" key="5">
    <source>
        <dbReference type="ARBA" id="ARBA00029450"/>
    </source>
</evidence>
<evidence type="ECO:0000256" key="1">
    <source>
        <dbReference type="ARBA" id="ARBA00022723"/>
    </source>
</evidence>
<evidence type="ECO:0000313" key="9">
    <source>
        <dbReference type="Proteomes" id="UP001627154"/>
    </source>
</evidence>
<dbReference type="Pfam" id="PF13901">
    <property type="entry name" value="RH_dom"/>
    <property type="match status" value="1"/>
</dbReference>
<keyword evidence="4" id="KW-0862">Zinc</keyword>
<sequence length="455" mass="52737">MNINADHIEKMNREEDNTSPTPSSSTNGDDSSESRTVVPLTLRSIENSLQIPKTIDQHEIQELIEKCKEMVLESAECSEERKWLVRRLIELRLRVQELRETSIEKAVETCVVLGHHFKPQKLYITTSSPVYCDHCSAGIWTMLQSWYMCNDCGYSCHMKCMSNIRRVCVHVIASEAGGYKYTKDICPEKGLSAQAYRCAECNSKITFTVSRGLFFSCFASPFKFAEGGWIEPRLCDYSGLYYCYRCHWNSSITIPARVIRNWDMEPKRVSRAAHQLLNLLQSKPVLLLEELNEKLFSLIPDLALIKRHREEMQMMKQYLIVCPEANNQGLPWKTGLRKHMIESCGHYSIQDLIDLQNGALQIELQSAYDIMRNHITDTCNLCKARKELFSVYFYFKGHHCELCGNNEIIYPWDTTALMCNVCSTVYHRKCKSKQNRCCPKCLRREKRQLTPNKVQ</sequence>
<dbReference type="PANTHER" id="PTHR12326:SF3">
    <property type="entry name" value="DIFFERENTIALLY EXPRESSED IN FDCP 8 HOMOLOG"/>
    <property type="match status" value="1"/>
</dbReference>
<dbReference type="SMART" id="SM00109">
    <property type="entry name" value="C1"/>
    <property type="match status" value="2"/>
</dbReference>
<comment type="caution">
    <text evidence="8">The sequence shown here is derived from an EMBL/GenBank/DDBJ whole genome shotgun (WGS) entry which is preliminary data.</text>
</comment>
<dbReference type="PANTHER" id="PTHR12326">
    <property type="entry name" value="PLECKSTRIN HOMOLOGY DOMAIN CONTAINING PROTEIN"/>
    <property type="match status" value="1"/>
</dbReference>
<dbReference type="CDD" id="cd20819">
    <property type="entry name" value="C1_DEF8"/>
    <property type="match status" value="1"/>
</dbReference>
<feature type="domain" description="Phorbol-ester/DAG-type" evidence="7">
    <location>
        <begin position="386"/>
        <end position="438"/>
    </location>
</feature>
<dbReference type="AlphaFoldDB" id="A0ABD2X7E3"/>
<dbReference type="PROSITE" id="PS50081">
    <property type="entry name" value="ZF_DAG_PE_2"/>
    <property type="match status" value="2"/>
</dbReference>
<dbReference type="InterPro" id="IPR046349">
    <property type="entry name" value="C1-like_sf"/>
</dbReference>
<keyword evidence="1" id="KW-0479">Metal-binding</keyword>
<evidence type="ECO:0000256" key="3">
    <source>
        <dbReference type="ARBA" id="ARBA00022771"/>
    </source>
</evidence>
<dbReference type="SUPFAM" id="SSF57889">
    <property type="entry name" value="Cysteine-rich domain"/>
    <property type="match status" value="1"/>
</dbReference>
<dbReference type="EMBL" id="JBJJXI010000051">
    <property type="protein sequence ID" value="KAL3400541.1"/>
    <property type="molecule type" value="Genomic_DNA"/>
</dbReference>
<dbReference type="InterPro" id="IPR002219">
    <property type="entry name" value="PKC_DAG/PE"/>
</dbReference>
<dbReference type="Pfam" id="PF00130">
    <property type="entry name" value="C1_1"/>
    <property type="match status" value="1"/>
</dbReference>
<evidence type="ECO:0000313" key="8">
    <source>
        <dbReference type="EMBL" id="KAL3400541.1"/>
    </source>
</evidence>
<proteinExistence type="inferred from homology"/>
<name>A0ABD2X7E3_9HYME</name>
<evidence type="ECO:0000256" key="4">
    <source>
        <dbReference type="ARBA" id="ARBA00022833"/>
    </source>
</evidence>
<feature type="compositionally biased region" description="Basic and acidic residues" evidence="6">
    <location>
        <begin position="1"/>
        <end position="16"/>
    </location>
</feature>
<keyword evidence="3" id="KW-0863">Zinc-finger</keyword>
<evidence type="ECO:0000256" key="2">
    <source>
        <dbReference type="ARBA" id="ARBA00022737"/>
    </source>
</evidence>
<keyword evidence="2" id="KW-0677">Repeat</keyword>
<evidence type="ECO:0000259" key="7">
    <source>
        <dbReference type="PROSITE" id="PS50081"/>
    </source>
</evidence>
<dbReference type="InterPro" id="IPR047983">
    <property type="entry name" value="DEF8_C1"/>
</dbReference>
<dbReference type="SMART" id="SM01175">
    <property type="entry name" value="DUF4206"/>
    <property type="match status" value="1"/>
</dbReference>
<dbReference type="InterPro" id="IPR025258">
    <property type="entry name" value="RH_dom"/>
</dbReference>
<comment type="similarity">
    <text evidence="5">Belongs to the DEF8 family.</text>
</comment>
<accession>A0ABD2X7E3</accession>
<evidence type="ECO:0000256" key="6">
    <source>
        <dbReference type="SAM" id="MobiDB-lite"/>
    </source>
</evidence>
<reference evidence="8 9" key="1">
    <citation type="journal article" date="2024" name="bioRxiv">
        <title>A reference genome for Trichogramma kaykai: A tiny desert-dwelling parasitoid wasp with competing sex-ratio distorters.</title>
        <authorList>
            <person name="Culotta J."/>
            <person name="Lindsey A.R."/>
        </authorList>
    </citation>
    <scope>NUCLEOTIDE SEQUENCE [LARGE SCALE GENOMIC DNA]</scope>
    <source>
        <strain evidence="8 9">KSX58</strain>
    </source>
</reference>
<keyword evidence="9" id="KW-1185">Reference proteome</keyword>